<dbReference type="InterPro" id="IPR011004">
    <property type="entry name" value="Trimer_LpxA-like_sf"/>
</dbReference>
<dbReference type="GO" id="GO:0016740">
    <property type="term" value="F:transferase activity"/>
    <property type="evidence" value="ECO:0007669"/>
    <property type="project" value="UniProtKB-KW"/>
</dbReference>
<dbReference type="SUPFAM" id="SSF51161">
    <property type="entry name" value="Trimeric LpxA-like enzymes"/>
    <property type="match status" value="1"/>
</dbReference>
<evidence type="ECO:0000313" key="3">
    <source>
        <dbReference type="EMBL" id="MBT2132811.1"/>
    </source>
</evidence>
<gene>
    <name evidence="3" type="ORF">KK137_00560</name>
</gene>
<evidence type="ECO:0000256" key="1">
    <source>
        <dbReference type="ARBA" id="ARBA00022679"/>
    </source>
</evidence>
<dbReference type="Proteomes" id="UP000811255">
    <property type="component" value="Unassembled WGS sequence"/>
</dbReference>
<dbReference type="Gene3D" id="2.160.10.10">
    <property type="entry name" value="Hexapeptide repeat proteins"/>
    <property type="match status" value="1"/>
</dbReference>
<evidence type="ECO:0000313" key="4">
    <source>
        <dbReference type="Proteomes" id="UP000811255"/>
    </source>
</evidence>
<keyword evidence="1 3" id="KW-0808">Transferase</keyword>
<dbReference type="PANTHER" id="PTHR42811">
    <property type="entry name" value="SERINE ACETYLTRANSFERASE"/>
    <property type="match status" value="1"/>
</dbReference>
<keyword evidence="4" id="KW-1185">Reference proteome</keyword>
<reference evidence="3 4" key="1">
    <citation type="submission" date="2021-05" db="EMBL/GenBank/DDBJ databases">
        <title>Croceibacterium sp. LX-88 genome sequence.</title>
        <authorList>
            <person name="Luo X."/>
        </authorList>
    </citation>
    <scope>NUCLEOTIDE SEQUENCE [LARGE SCALE GENOMIC DNA]</scope>
    <source>
        <strain evidence="3 4">LX-88</strain>
    </source>
</reference>
<organism evidence="3 4">
    <name type="scientific">Croceibacterium selenioxidans</name>
    <dbReference type="NCBI Taxonomy" id="2838833"/>
    <lineage>
        <taxon>Bacteria</taxon>
        <taxon>Pseudomonadati</taxon>
        <taxon>Pseudomonadota</taxon>
        <taxon>Alphaproteobacteria</taxon>
        <taxon>Sphingomonadales</taxon>
        <taxon>Erythrobacteraceae</taxon>
        <taxon>Croceibacterium</taxon>
    </lineage>
</organism>
<sequence>MTEASKIQLREDVDLEALAKPHSRGCLKSFRALRLYLAADLHRYHGGRFHFWRHFLFTPGYKYTFWMRVSGYLKSGRVTRLTLYPVAKFILLHCRYKYGIAIPEYTEIDPGLFINRFGGIYVHGHTKIGHDVTLSAMTMIGQTNRGKRAGTPTIGNRVFMGVGAKVIGKVTVGQDSAIGVSALVTRDVPPNSVVAGIPAKVISEDGSDGYVNRVVPADLLAACYAANGQTVP</sequence>
<dbReference type="EMBL" id="JAHFVK010000001">
    <property type="protein sequence ID" value="MBT2132811.1"/>
    <property type="molecule type" value="Genomic_DNA"/>
</dbReference>
<protein>
    <submittedName>
        <fullName evidence="3">Hexapeptide transferase</fullName>
    </submittedName>
</protein>
<evidence type="ECO:0000256" key="2">
    <source>
        <dbReference type="ARBA" id="ARBA00023315"/>
    </source>
</evidence>
<dbReference type="CDD" id="cd03354">
    <property type="entry name" value="LbH_SAT"/>
    <property type="match status" value="1"/>
</dbReference>
<proteinExistence type="predicted"/>
<keyword evidence="2" id="KW-0012">Acyltransferase</keyword>
<comment type="caution">
    <text evidence="3">The sequence shown here is derived from an EMBL/GenBank/DDBJ whole genome shotgun (WGS) entry which is preliminary data.</text>
</comment>
<accession>A0ABS5W031</accession>
<dbReference type="InterPro" id="IPR045304">
    <property type="entry name" value="LbH_SAT"/>
</dbReference>
<dbReference type="RefSeq" id="WP_214533927.1">
    <property type="nucleotide sequence ID" value="NZ_JAHFVK010000001.1"/>
</dbReference>
<name>A0ABS5W031_9SPHN</name>